<evidence type="ECO:0000313" key="3">
    <source>
        <dbReference type="EMBL" id="AXH95707.1"/>
    </source>
</evidence>
<evidence type="ECO:0000256" key="1">
    <source>
        <dbReference type="SAM" id="MobiDB-lite"/>
    </source>
</evidence>
<feature type="transmembrane region" description="Helical" evidence="2">
    <location>
        <begin position="172"/>
        <end position="196"/>
    </location>
</feature>
<dbReference type="EMBL" id="CP031229">
    <property type="protein sequence ID" value="AXH95707.1"/>
    <property type="molecule type" value="Genomic_DNA"/>
</dbReference>
<feature type="region of interest" description="Disordered" evidence="1">
    <location>
        <begin position="203"/>
        <end position="283"/>
    </location>
</feature>
<dbReference type="OrthoDB" id="4872306at2"/>
<feature type="transmembrane region" description="Helical" evidence="2">
    <location>
        <begin position="25"/>
        <end position="46"/>
    </location>
</feature>
<keyword evidence="4" id="KW-1185">Reference proteome</keyword>
<organism evidence="3 4">
    <name type="scientific">Ornithinimicrobium avium</name>
    <dbReference type="NCBI Taxonomy" id="2283195"/>
    <lineage>
        <taxon>Bacteria</taxon>
        <taxon>Bacillati</taxon>
        <taxon>Actinomycetota</taxon>
        <taxon>Actinomycetes</taxon>
        <taxon>Micrococcales</taxon>
        <taxon>Ornithinimicrobiaceae</taxon>
        <taxon>Ornithinimicrobium</taxon>
    </lineage>
</organism>
<accession>A0A345NKZ9</accession>
<dbReference type="KEGG" id="orn:DV701_05845"/>
<reference evidence="3 4" key="1">
    <citation type="submission" date="2018-07" db="EMBL/GenBank/DDBJ databases">
        <title>Complete genome sequencing of Ornithinimicrobium sp. AMA3305.</title>
        <authorList>
            <person name="Bae J.-W."/>
        </authorList>
    </citation>
    <scope>NUCLEOTIDE SEQUENCE [LARGE SCALE GENOMIC DNA]</scope>
    <source>
        <strain evidence="3 4">AMA3305</strain>
    </source>
</reference>
<proteinExistence type="predicted"/>
<evidence type="ECO:0000256" key="2">
    <source>
        <dbReference type="SAM" id="Phobius"/>
    </source>
</evidence>
<dbReference type="Proteomes" id="UP000253790">
    <property type="component" value="Chromosome"/>
</dbReference>
<dbReference type="AlphaFoldDB" id="A0A345NKZ9"/>
<name>A0A345NKZ9_9MICO</name>
<keyword evidence="2" id="KW-0472">Membrane</keyword>
<keyword evidence="2" id="KW-1133">Transmembrane helix</keyword>
<feature type="compositionally biased region" description="Basic and acidic residues" evidence="1">
    <location>
        <begin position="241"/>
        <end position="250"/>
    </location>
</feature>
<feature type="region of interest" description="Disordered" evidence="1">
    <location>
        <begin position="312"/>
        <end position="332"/>
    </location>
</feature>
<gene>
    <name evidence="3" type="ORF">DV701_05845</name>
</gene>
<evidence type="ECO:0000313" key="4">
    <source>
        <dbReference type="Proteomes" id="UP000253790"/>
    </source>
</evidence>
<sequence>MSSEQTVTHGRPRTNRGRLRRSGQALVRVGALLLAISVVVLLVSGLTTRSLINNLRDNSAELLDGTTTTTLSAGSERTLYLTGGLVAPGESAPTPVDQVVCTVVGPGGEVPVKHLSDEGRRVGLDNPLARFQVVGSFRAQAAGEHTIECTGRGVVVAPEVSPADGLLRLGGLMLGSMGTLAGATLLLIGGALLLVVRHGTDDQEDDGYVVGDAGEPPSEGAEEWWEEEAHGPAALLEPDEDNHGRPADPDDRADEGAAPVGPDEEADPSGTPGPGADGDGYVELSDEELAAMSEEEIAELLAAGALVFVDDEGGMSHEDEPFDQAATRDTYR</sequence>
<protein>
    <submittedName>
        <fullName evidence="3">Uncharacterized protein</fullName>
    </submittedName>
</protein>
<keyword evidence="2" id="KW-0812">Transmembrane</keyword>
<dbReference type="RefSeq" id="WP_114927472.1">
    <property type="nucleotide sequence ID" value="NZ_CP031229.1"/>
</dbReference>